<keyword evidence="9" id="KW-0805">Transcription regulation</keyword>
<keyword evidence="16" id="KW-0175">Coiled coil</keyword>
<evidence type="ECO:0000313" key="20">
    <source>
        <dbReference type="EMBL" id="CAH0563386.1"/>
    </source>
</evidence>
<dbReference type="Pfam" id="PF00271">
    <property type="entry name" value="Helicase_C"/>
    <property type="match status" value="1"/>
</dbReference>
<keyword evidence="11" id="KW-0804">Transcription</keyword>
<dbReference type="InterPro" id="IPR014001">
    <property type="entry name" value="Helicase_ATP-bd"/>
</dbReference>
<keyword evidence="8" id="KW-0067">ATP-binding</keyword>
<dbReference type="SMART" id="SM00487">
    <property type="entry name" value="DEXDc"/>
    <property type="match status" value="1"/>
</dbReference>
<dbReference type="SMART" id="SM00490">
    <property type="entry name" value="HELICc"/>
    <property type="match status" value="1"/>
</dbReference>
<evidence type="ECO:0000313" key="21">
    <source>
        <dbReference type="Proteomes" id="UP001154078"/>
    </source>
</evidence>
<evidence type="ECO:0000256" key="5">
    <source>
        <dbReference type="ARBA" id="ARBA00022741"/>
    </source>
</evidence>
<feature type="coiled-coil region" evidence="16">
    <location>
        <begin position="298"/>
        <end position="325"/>
    </location>
</feature>
<evidence type="ECO:0000256" key="3">
    <source>
        <dbReference type="ARBA" id="ARBA00022472"/>
    </source>
</evidence>
<evidence type="ECO:0000256" key="17">
    <source>
        <dbReference type="SAM" id="MobiDB-lite"/>
    </source>
</evidence>
<dbReference type="OrthoDB" id="423559at2759"/>
<dbReference type="GO" id="GO:0016787">
    <property type="term" value="F:hydrolase activity"/>
    <property type="evidence" value="ECO:0007669"/>
    <property type="project" value="UniProtKB-KW"/>
</dbReference>
<dbReference type="GO" id="GO:0006281">
    <property type="term" value="P:DNA repair"/>
    <property type="evidence" value="ECO:0007669"/>
    <property type="project" value="TreeGrafter"/>
</dbReference>
<feature type="compositionally biased region" description="Acidic residues" evidence="17">
    <location>
        <begin position="232"/>
        <end position="245"/>
    </location>
</feature>
<gene>
    <name evidence="20" type="ORF">MELIAE_LOCUS12225</name>
</gene>
<accession>A0A9P0BHK6</accession>
<dbReference type="CDD" id="cd18793">
    <property type="entry name" value="SF2_C_SNF"/>
    <property type="match status" value="1"/>
</dbReference>
<dbReference type="PROSITE" id="PS51194">
    <property type="entry name" value="HELICASE_CTER"/>
    <property type="match status" value="1"/>
</dbReference>
<dbReference type="InterPro" id="IPR001650">
    <property type="entry name" value="Helicase_C-like"/>
</dbReference>
<keyword evidence="7" id="KW-0347">Helicase</keyword>
<dbReference type="PROSITE" id="PS51192">
    <property type="entry name" value="HELICASE_ATP_BIND_1"/>
    <property type="match status" value="1"/>
</dbReference>
<dbReference type="InterPro" id="IPR000330">
    <property type="entry name" value="SNF2_N"/>
</dbReference>
<keyword evidence="6" id="KW-0378">Hydrolase</keyword>
<dbReference type="PANTHER" id="PTHR45626">
    <property type="entry name" value="TRANSCRIPTION TERMINATION FACTOR 2-RELATED"/>
    <property type="match status" value="1"/>
</dbReference>
<evidence type="ECO:0000259" key="18">
    <source>
        <dbReference type="PROSITE" id="PS51192"/>
    </source>
</evidence>
<organism evidence="20 21">
    <name type="scientific">Brassicogethes aeneus</name>
    <name type="common">Rape pollen beetle</name>
    <name type="synonym">Meligethes aeneus</name>
    <dbReference type="NCBI Taxonomy" id="1431903"/>
    <lineage>
        <taxon>Eukaryota</taxon>
        <taxon>Metazoa</taxon>
        <taxon>Ecdysozoa</taxon>
        <taxon>Arthropoda</taxon>
        <taxon>Hexapoda</taxon>
        <taxon>Insecta</taxon>
        <taxon>Pterygota</taxon>
        <taxon>Neoptera</taxon>
        <taxon>Endopterygota</taxon>
        <taxon>Coleoptera</taxon>
        <taxon>Polyphaga</taxon>
        <taxon>Cucujiformia</taxon>
        <taxon>Nitidulidae</taxon>
        <taxon>Meligethinae</taxon>
        <taxon>Brassicogethes</taxon>
    </lineage>
</organism>
<dbReference type="EMBL" id="OV121140">
    <property type="protein sequence ID" value="CAH0563386.1"/>
    <property type="molecule type" value="Genomic_DNA"/>
</dbReference>
<comment type="similarity">
    <text evidence="2">Belongs to the SNF2/RAD54 helicase family.</text>
</comment>
<evidence type="ECO:0000256" key="16">
    <source>
        <dbReference type="SAM" id="Coils"/>
    </source>
</evidence>
<feature type="region of interest" description="Disordered" evidence="17">
    <location>
        <begin position="1"/>
        <end position="128"/>
    </location>
</feature>
<dbReference type="FunFam" id="3.40.50.10810:FF:000043">
    <property type="entry name" value="Transcription termination factor 2"/>
    <property type="match status" value="1"/>
</dbReference>
<feature type="compositionally biased region" description="Acidic residues" evidence="17">
    <location>
        <begin position="94"/>
        <end position="109"/>
    </location>
</feature>
<name>A0A9P0BHK6_BRAAE</name>
<dbReference type="AlphaFoldDB" id="A0A9P0BHK6"/>
<dbReference type="InterPro" id="IPR027417">
    <property type="entry name" value="P-loop_NTPase"/>
</dbReference>
<evidence type="ECO:0000256" key="13">
    <source>
        <dbReference type="ARBA" id="ARBA00070113"/>
    </source>
</evidence>
<evidence type="ECO:0000256" key="7">
    <source>
        <dbReference type="ARBA" id="ARBA00022806"/>
    </source>
</evidence>
<dbReference type="GO" id="GO:0005524">
    <property type="term" value="F:ATP binding"/>
    <property type="evidence" value="ECO:0007669"/>
    <property type="project" value="UniProtKB-KW"/>
</dbReference>
<evidence type="ECO:0000256" key="10">
    <source>
        <dbReference type="ARBA" id="ARBA00023125"/>
    </source>
</evidence>
<keyword evidence="3" id="KW-0806">Transcription termination</keyword>
<proteinExistence type="inferred from homology"/>
<keyword evidence="5" id="KW-0547">Nucleotide-binding</keyword>
<keyword evidence="12" id="KW-0539">Nucleus</keyword>
<evidence type="ECO:0000256" key="12">
    <source>
        <dbReference type="ARBA" id="ARBA00023242"/>
    </source>
</evidence>
<dbReference type="GO" id="GO:0005634">
    <property type="term" value="C:nucleus"/>
    <property type="evidence" value="ECO:0007669"/>
    <property type="project" value="UniProtKB-SubCell"/>
</dbReference>
<evidence type="ECO:0000259" key="19">
    <source>
        <dbReference type="PROSITE" id="PS51194"/>
    </source>
</evidence>
<dbReference type="PANTHER" id="PTHR45626:SF50">
    <property type="entry name" value="TRANSCRIPTION TERMINATION FACTOR 2"/>
    <property type="match status" value="1"/>
</dbReference>
<evidence type="ECO:0000256" key="6">
    <source>
        <dbReference type="ARBA" id="ARBA00022801"/>
    </source>
</evidence>
<dbReference type="GO" id="GO:0008094">
    <property type="term" value="F:ATP-dependent activity, acting on DNA"/>
    <property type="evidence" value="ECO:0007669"/>
    <property type="project" value="UniProtKB-ARBA"/>
</dbReference>
<keyword evidence="10" id="KW-0238">DNA-binding</keyword>
<dbReference type="InterPro" id="IPR038718">
    <property type="entry name" value="SNF2-like_sf"/>
</dbReference>
<protein>
    <recommendedName>
        <fullName evidence="13">Transcription termination factor 2</fullName>
    </recommendedName>
    <alternativeName>
        <fullName evidence="15">RNA polymerase II termination factor</fullName>
    </alternativeName>
    <alternativeName>
        <fullName evidence="14">Transcription release factor 2</fullName>
    </alternativeName>
</protein>
<evidence type="ECO:0000256" key="15">
    <source>
        <dbReference type="ARBA" id="ARBA00082628"/>
    </source>
</evidence>
<evidence type="ECO:0000256" key="2">
    <source>
        <dbReference type="ARBA" id="ARBA00007025"/>
    </source>
</evidence>
<keyword evidence="21" id="KW-1185">Reference proteome</keyword>
<dbReference type="SUPFAM" id="SSF52540">
    <property type="entry name" value="P-loop containing nucleoside triphosphate hydrolases"/>
    <property type="match status" value="2"/>
</dbReference>
<feature type="region of interest" description="Disordered" evidence="17">
    <location>
        <begin position="816"/>
        <end position="836"/>
    </location>
</feature>
<reference evidence="20" key="1">
    <citation type="submission" date="2021-12" db="EMBL/GenBank/DDBJ databases">
        <authorList>
            <person name="King R."/>
        </authorList>
    </citation>
    <scope>NUCLEOTIDE SEQUENCE</scope>
</reference>
<dbReference type="GO" id="GO:0004386">
    <property type="term" value="F:helicase activity"/>
    <property type="evidence" value="ECO:0007669"/>
    <property type="project" value="UniProtKB-KW"/>
</dbReference>
<evidence type="ECO:0000256" key="4">
    <source>
        <dbReference type="ARBA" id="ARBA00022553"/>
    </source>
</evidence>
<feature type="compositionally biased region" description="Polar residues" evidence="17">
    <location>
        <begin position="192"/>
        <end position="206"/>
    </location>
</feature>
<evidence type="ECO:0000256" key="1">
    <source>
        <dbReference type="ARBA" id="ARBA00004123"/>
    </source>
</evidence>
<dbReference type="GO" id="GO:0003677">
    <property type="term" value="F:DNA binding"/>
    <property type="evidence" value="ECO:0007669"/>
    <property type="project" value="UniProtKB-KW"/>
</dbReference>
<dbReference type="InterPro" id="IPR049730">
    <property type="entry name" value="SNF2/RAD54-like_C"/>
</dbReference>
<feature type="region of interest" description="Disordered" evidence="17">
    <location>
        <begin position="184"/>
        <end position="255"/>
    </location>
</feature>
<feature type="domain" description="Helicase ATP-binding" evidence="18">
    <location>
        <begin position="447"/>
        <end position="633"/>
    </location>
</feature>
<evidence type="ECO:0000256" key="14">
    <source>
        <dbReference type="ARBA" id="ARBA00079067"/>
    </source>
</evidence>
<dbReference type="Pfam" id="PF00176">
    <property type="entry name" value="SNF2-rel_dom"/>
    <property type="match status" value="1"/>
</dbReference>
<dbReference type="GO" id="GO:0006353">
    <property type="term" value="P:DNA-templated transcription termination"/>
    <property type="evidence" value="ECO:0007669"/>
    <property type="project" value="UniProtKB-KW"/>
</dbReference>
<evidence type="ECO:0000256" key="9">
    <source>
        <dbReference type="ARBA" id="ARBA00023015"/>
    </source>
</evidence>
<keyword evidence="4" id="KW-0597">Phosphoprotein</keyword>
<evidence type="ECO:0000256" key="8">
    <source>
        <dbReference type="ARBA" id="ARBA00022840"/>
    </source>
</evidence>
<comment type="subcellular location">
    <subcellularLocation>
        <location evidence="1">Nucleus</location>
    </subcellularLocation>
</comment>
<sequence>MASNCELTDDDSVISESCENTAEPEVIDESCYESSSSSKSAILTKKQSVPMLSDDDDDDQYVAKPKSKKKNVIISDSEDEMEEIEKMQKSNPESDSDEEKLEIDYDSESSESLHSINFDDEPLPENIKGNSASGRISSVHNFGNKGSIMNSTLIGGDAKSPRKLNPLNEESTFALSSTNNTINIHNVVPSPRKSTPRGSRAQTSNIKLKESMMTPRAVKHDVSSRSPSPSLDNDDIVDISSDEDVPITPKPQPNLNRITMKQTTLDSMVSVKSEVKEDLNTISSDGSAYSLDVTPTEYMEQRNKLQKIQSELLKAKNTLRTINLNALPDKGKLLQQRYATLEQMYDNETKKLEVMNISKEDPPSPDVLKPVAWADIQAGVSAVQPKTFGKKAMATYNAQKALTVDRLAQLHGSLEKCPKEDTLAEDPKGLKVELMPHQKRALAWMMFREKQKPSGGILADDMGLGKTLTMLSLMLKTFEVEKREDSDEDDEENREERDMPRRTKFKGGTLVVCPASLLNQWSGELENRSKRGLASYYVYHGPKRERKAKLLSDYDLVITTYSIVQNEHDGGTVFRVRWRRVILDEAHQIRNHKSLTSVAVCNLPAKSRWALTGTPIHNKELDMFALLKFLRCSPFDDLQVWRRWVGDKSVGGLERLHTVISSLMLRRTKAELMEKGALNCMPERKWELIPVELLKNEQEVYHRVNLFSRTLFAQFLHQRAQKNQDVYDANYANAPNAKGPNNEYFKMRDKLLKMNKIQEVSQHHILVLLLRLRQICCHPSLITAMLDETEELGDDGDEMNDLNLLDQLSKLNLDEDEDAYNPDATPPAGAGEEGGQDLKQATKGFLNPSNPVFSLEHQSSKIKVVLDTLENKVLGAGDKAIIVSQFPSFLRIVGRFLKERGIEFDQLDGSIPVNKRMGMVDNFNNKNHKMRVLLLSLTAGGVGLNLIGANHLFLLDLHWNPQLENQAQDRIYRVGQTKPVFVYKFIATDTIEERIKQLQDKKLDCATSMLTGTKQAGSSKLTLQDIKMLFDM</sequence>
<dbReference type="Proteomes" id="UP001154078">
    <property type="component" value="Chromosome 9"/>
</dbReference>
<dbReference type="Gene3D" id="3.40.50.10810">
    <property type="entry name" value="Tandem AAA-ATPase domain"/>
    <property type="match status" value="1"/>
</dbReference>
<dbReference type="InterPro" id="IPR050628">
    <property type="entry name" value="SNF2_RAD54_helicase_TF"/>
</dbReference>
<feature type="region of interest" description="Disordered" evidence="17">
    <location>
        <begin position="482"/>
        <end position="501"/>
    </location>
</feature>
<dbReference type="GO" id="GO:0005737">
    <property type="term" value="C:cytoplasm"/>
    <property type="evidence" value="ECO:0007669"/>
    <property type="project" value="UniProtKB-ARBA"/>
</dbReference>
<evidence type="ECO:0000256" key="11">
    <source>
        <dbReference type="ARBA" id="ARBA00023163"/>
    </source>
</evidence>
<dbReference type="Gene3D" id="3.40.50.300">
    <property type="entry name" value="P-loop containing nucleotide triphosphate hydrolases"/>
    <property type="match status" value="1"/>
</dbReference>
<feature type="domain" description="Helicase C-terminal" evidence="19">
    <location>
        <begin position="861"/>
        <end position="1027"/>
    </location>
</feature>